<dbReference type="PROSITE" id="PS50011">
    <property type="entry name" value="PROTEIN_KINASE_DOM"/>
    <property type="match status" value="1"/>
</dbReference>
<dbReference type="Gramene" id="OB10G11900.1">
    <property type="protein sequence ID" value="OB10G11900.1"/>
    <property type="gene ID" value="OB10G11900"/>
</dbReference>
<feature type="domain" description="Protein kinase" evidence="2">
    <location>
        <begin position="28"/>
        <end position="75"/>
    </location>
</feature>
<evidence type="ECO:0000313" key="3">
    <source>
        <dbReference type="EnsemblPlants" id="OB10G11900.1"/>
    </source>
</evidence>
<dbReference type="InterPro" id="IPR011009">
    <property type="entry name" value="Kinase-like_dom_sf"/>
</dbReference>
<dbReference type="SUPFAM" id="SSF56112">
    <property type="entry name" value="Protein kinase-like (PK-like)"/>
    <property type="match status" value="1"/>
</dbReference>
<dbReference type="InterPro" id="IPR000719">
    <property type="entry name" value="Prot_kinase_dom"/>
</dbReference>
<proteinExistence type="predicted"/>
<name>J3N0Z2_ORYBR</name>
<dbReference type="Gene3D" id="3.30.200.20">
    <property type="entry name" value="Phosphorylase Kinase, domain 1"/>
    <property type="match status" value="1"/>
</dbReference>
<dbReference type="AlphaFoldDB" id="J3N0Z2"/>
<evidence type="ECO:0000313" key="4">
    <source>
        <dbReference type="Proteomes" id="UP000006038"/>
    </source>
</evidence>
<dbReference type="Proteomes" id="UP000006038">
    <property type="component" value="Chromosome 10"/>
</dbReference>
<dbReference type="STRING" id="4533.J3N0Z2"/>
<evidence type="ECO:0000259" key="2">
    <source>
        <dbReference type="PROSITE" id="PS50011"/>
    </source>
</evidence>
<accession>J3N0Z2</accession>
<sequence>MDPHPTGVPSLAGGAKWWRYDLGSADDYERLDVVGQGTFGVVFRARDHRNSKNIALKCLLERLRQGLSLGCEIRD</sequence>
<keyword evidence="1" id="KW-0547">Nucleotide-binding</keyword>
<feature type="binding site" evidence="1">
    <location>
        <position position="57"/>
    </location>
    <ligand>
        <name>ATP</name>
        <dbReference type="ChEBI" id="CHEBI:30616"/>
    </ligand>
</feature>
<evidence type="ECO:0000256" key="1">
    <source>
        <dbReference type="PROSITE-ProRule" id="PRU10141"/>
    </source>
</evidence>
<dbReference type="HOGENOM" id="CLU_2675021_0_0_1"/>
<organism evidence="3">
    <name type="scientific">Oryza brachyantha</name>
    <name type="common">malo sina</name>
    <dbReference type="NCBI Taxonomy" id="4533"/>
    <lineage>
        <taxon>Eukaryota</taxon>
        <taxon>Viridiplantae</taxon>
        <taxon>Streptophyta</taxon>
        <taxon>Embryophyta</taxon>
        <taxon>Tracheophyta</taxon>
        <taxon>Spermatophyta</taxon>
        <taxon>Magnoliopsida</taxon>
        <taxon>Liliopsida</taxon>
        <taxon>Poales</taxon>
        <taxon>Poaceae</taxon>
        <taxon>BOP clade</taxon>
        <taxon>Oryzoideae</taxon>
        <taxon>Oryzeae</taxon>
        <taxon>Oryzinae</taxon>
        <taxon>Oryza</taxon>
    </lineage>
</organism>
<reference evidence="3" key="2">
    <citation type="submission" date="2013-04" db="UniProtKB">
        <authorList>
            <consortium name="EnsemblPlants"/>
        </authorList>
    </citation>
    <scope>IDENTIFICATION</scope>
</reference>
<dbReference type="GO" id="GO:0005524">
    <property type="term" value="F:ATP binding"/>
    <property type="evidence" value="ECO:0007669"/>
    <property type="project" value="UniProtKB-UniRule"/>
</dbReference>
<reference evidence="3" key="1">
    <citation type="journal article" date="2013" name="Nat. Commun.">
        <title>Whole-genome sequencing of Oryza brachyantha reveals mechanisms underlying Oryza genome evolution.</title>
        <authorList>
            <person name="Chen J."/>
            <person name="Huang Q."/>
            <person name="Gao D."/>
            <person name="Wang J."/>
            <person name="Lang Y."/>
            <person name="Liu T."/>
            <person name="Li B."/>
            <person name="Bai Z."/>
            <person name="Luis Goicoechea J."/>
            <person name="Liang C."/>
            <person name="Chen C."/>
            <person name="Zhang W."/>
            <person name="Sun S."/>
            <person name="Liao Y."/>
            <person name="Zhang X."/>
            <person name="Yang L."/>
            <person name="Song C."/>
            <person name="Wang M."/>
            <person name="Shi J."/>
            <person name="Liu G."/>
            <person name="Liu J."/>
            <person name="Zhou H."/>
            <person name="Zhou W."/>
            <person name="Yu Q."/>
            <person name="An N."/>
            <person name="Chen Y."/>
            <person name="Cai Q."/>
            <person name="Wang B."/>
            <person name="Liu B."/>
            <person name="Min J."/>
            <person name="Huang Y."/>
            <person name="Wu H."/>
            <person name="Li Z."/>
            <person name="Zhang Y."/>
            <person name="Yin Y."/>
            <person name="Song W."/>
            <person name="Jiang J."/>
            <person name="Jackson S.A."/>
            <person name="Wing R.A."/>
            <person name="Wang J."/>
            <person name="Chen M."/>
        </authorList>
    </citation>
    <scope>NUCLEOTIDE SEQUENCE [LARGE SCALE GENOMIC DNA]</scope>
    <source>
        <strain evidence="3">cv. IRGC 101232</strain>
    </source>
</reference>
<dbReference type="GO" id="GO:0004672">
    <property type="term" value="F:protein kinase activity"/>
    <property type="evidence" value="ECO:0007669"/>
    <property type="project" value="InterPro"/>
</dbReference>
<dbReference type="PROSITE" id="PS00107">
    <property type="entry name" value="PROTEIN_KINASE_ATP"/>
    <property type="match status" value="1"/>
</dbReference>
<protein>
    <recommendedName>
        <fullName evidence="2">Protein kinase domain-containing protein</fullName>
    </recommendedName>
</protein>
<keyword evidence="1" id="KW-0067">ATP-binding</keyword>
<dbReference type="EnsemblPlants" id="OB10G11900.1">
    <property type="protein sequence ID" value="OB10G11900.1"/>
    <property type="gene ID" value="OB10G11900"/>
</dbReference>
<dbReference type="InterPro" id="IPR017441">
    <property type="entry name" value="Protein_kinase_ATP_BS"/>
</dbReference>
<keyword evidence="4" id="KW-1185">Reference proteome</keyword>